<feature type="domain" description="C2H2-type" evidence="7">
    <location>
        <begin position="443"/>
        <end position="472"/>
    </location>
</feature>
<proteinExistence type="predicted"/>
<dbReference type="AlphaFoldDB" id="A0A8S1C882"/>
<dbReference type="InterPro" id="IPR051061">
    <property type="entry name" value="Zinc_finger_trans_reg"/>
</dbReference>
<reference evidence="8 9" key="1">
    <citation type="submission" date="2020-04" db="EMBL/GenBank/DDBJ databases">
        <authorList>
            <person name="Alioto T."/>
            <person name="Alioto T."/>
            <person name="Gomez Garrido J."/>
        </authorList>
    </citation>
    <scope>NUCLEOTIDE SEQUENCE [LARGE SCALE GENOMIC DNA]</scope>
</reference>
<dbReference type="GO" id="GO:0008270">
    <property type="term" value="F:zinc ion binding"/>
    <property type="evidence" value="ECO:0007669"/>
    <property type="project" value="UniProtKB-KW"/>
</dbReference>
<protein>
    <recommendedName>
        <fullName evidence="7">C2H2-type domain-containing protein</fullName>
    </recommendedName>
</protein>
<dbReference type="InterPro" id="IPR013087">
    <property type="entry name" value="Znf_C2H2_type"/>
</dbReference>
<evidence type="ECO:0000256" key="4">
    <source>
        <dbReference type="ARBA" id="ARBA00022833"/>
    </source>
</evidence>
<evidence type="ECO:0000256" key="6">
    <source>
        <dbReference type="SAM" id="MobiDB-lite"/>
    </source>
</evidence>
<evidence type="ECO:0000259" key="7">
    <source>
        <dbReference type="PROSITE" id="PS50157"/>
    </source>
</evidence>
<dbReference type="Gene3D" id="3.30.160.60">
    <property type="entry name" value="Classic Zinc Finger"/>
    <property type="match status" value="8"/>
</dbReference>
<keyword evidence="3 5" id="KW-0863">Zinc-finger</keyword>
<sequence>MSWKEVLKPSIGEFERQVSLNRLSVCSDGQDSNEGFSEEKLCIGMEMLPETSGSTYEFVSVEEWLKGRTESMSSMDMDVSMTDAASKENANLSELDQFLTPKGAVDMCIANESQALSEDASSLLLSDDLLCKPDKPNKTPLDNQLFLAEDESRLKDEDSLVGRRASWTEQLEKDKSNWDLMSNTSHKSHELVKEVDFPEFNLVPPFDPICSIEMPDGKELIEDQLLDKVVDLIPKDDEQNRDPVMTSVQEEETVLVDSVLDANDELKNEEDLAIIAISANADNTAQIIISTGPTVFQVKEDGAQKESLNVQVIGDQRTDEQVISLRNGTDEDEENDLTIAKSDEEEDEPNEEDEQPLIEALAAIGIKVDSLMYVKTDSQHRMWLCPVKDCRKTYAKQSALKVHILSHYGLRPFKCDYEGCFWSFYTHFRLKRHKNTHLKKKDFVCTYEGCDRKFTTIYNLHTHQKLHERPAENVCTVEGCNASFQTKRKLELHLKQHDSSHAPYKCHYCKRGYYSINSLNMHIRGHEHKEEEVICQWDGCGKRFDKPCRLRAHMRSHTGDRPYKCIYEGCKWSFSTASKLRRHSQKHTDERNFKCNVDGCSKAFLRPEHLREHILTHDGTKNWKCPVPGCEARFTAKSSLYVHVKKHNSPSNKDTFECPFENCNQKYLRKASLRHHVVKNHQVPTTDADSSTENSVGSSNFLAFVPLDGQEILIGQTYSVTEAMDNNVVLSTINPADIMLTSDHELPTLVPGDDSHTNLNSLNVTSNLSNLSAEESEEDSHIGCARTNLPLPLVPRKANRASANVLPAPALLPDDIFNDPLLANPQGIEFQIMLDTRQRDFPESTINLRDLE</sequence>
<name>A0A8S1C882_9INSE</name>
<dbReference type="SUPFAM" id="SSF57667">
    <property type="entry name" value="beta-beta-alpha zinc fingers"/>
    <property type="match status" value="6"/>
</dbReference>
<dbReference type="GO" id="GO:0005634">
    <property type="term" value="C:nucleus"/>
    <property type="evidence" value="ECO:0007669"/>
    <property type="project" value="TreeGrafter"/>
</dbReference>
<gene>
    <name evidence="8" type="ORF">CLODIP_2_CD05550</name>
</gene>
<feature type="domain" description="C2H2-type" evidence="7">
    <location>
        <begin position="623"/>
        <end position="652"/>
    </location>
</feature>
<feature type="domain" description="C2H2-type" evidence="7">
    <location>
        <begin position="593"/>
        <end position="622"/>
    </location>
</feature>
<dbReference type="PROSITE" id="PS50157">
    <property type="entry name" value="ZINC_FINGER_C2H2_2"/>
    <property type="match status" value="8"/>
</dbReference>
<organism evidence="8 9">
    <name type="scientific">Cloeon dipterum</name>
    <dbReference type="NCBI Taxonomy" id="197152"/>
    <lineage>
        <taxon>Eukaryota</taxon>
        <taxon>Metazoa</taxon>
        <taxon>Ecdysozoa</taxon>
        <taxon>Arthropoda</taxon>
        <taxon>Hexapoda</taxon>
        <taxon>Insecta</taxon>
        <taxon>Pterygota</taxon>
        <taxon>Palaeoptera</taxon>
        <taxon>Ephemeroptera</taxon>
        <taxon>Pisciforma</taxon>
        <taxon>Baetidae</taxon>
        <taxon>Cloeon</taxon>
    </lineage>
</organism>
<comment type="caution">
    <text evidence="8">The sequence shown here is derived from an EMBL/GenBank/DDBJ whole genome shotgun (WGS) entry which is preliminary data.</text>
</comment>
<feature type="region of interest" description="Disordered" evidence="6">
    <location>
        <begin position="326"/>
        <end position="354"/>
    </location>
</feature>
<dbReference type="GO" id="GO:0003712">
    <property type="term" value="F:transcription coregulator activity"/>
    <property type="evidence" value="ECO:0007669"/>
    <property type="project" value="TreeGrafter"/>
</dbReference>
<dbReference type="SMART" id="SM00355">
    <property type="entry name" value="ZnF_C2H2"/>
    <property type="match status" value="10"/>
</dbReference>
<dbReference type="PANTHER" id="PTHR46179:SF26">
    <property type="entry name" value="ZINC FINGER PROTEIN 423 HOMOLOG"/>
    <property type="match status" value="1"/>
</dbReference>
<feature type="domain" description="C2H2-type" evidence="7">
    <location>
        <begin position="383"/>
        <end position="412"/>
    </location>
</feature>
<evidence type="ECO:0000313" key="8">
    <source>
        <dbReference type="EMBL" id="CAB3365524.1"/>
    </source>
</evidence>
<feature type="domain" description="C2H2-type" evidence="7">
    <location>
        <begin position="413"/>
        <end position="442"/>
    </location>
</feature>
<evidence type="ECO:0000313" key="9">
    <source>
        <dbReference type="Proteomes" id="UP000494165"/>
    </source>
</evidence>
<dbReference type="FunFam" id="3.30.160.60:FF:000007">
    <property type="entry name" value="Basic krueppel-like factor 3"/>
    <property type="match status" value="1"/>
</dbReference>
<evidence type="ECO:0000256" key="3">
    <source>
        <dbReference type="ARBA" id="ARBA00022771"/>
    </source>
</evidence>
<feature type="domain" description="C2H2-type" evidence="7">
    <location>
        <begin position="563"/>
        <end position="592"/>
    </location>
</feature>
<keyword evidence="9" id="KW-1185">Reference proteome</keyword>
<feature type="domain" description="C2H2-type" evidence="7">
    <location>
        <begin position="533"/>
        <end position="562"/>
    </location>
</feature>
<dbReference type="FunFam" id="3.30.160.60:FF:000125">
    <property type="entry name" value="Putative zinc finger protein 143"/>
    <property type="match status" value="1"/>
</dbReference>
<keyword evidence="4" id="KW-0862">Zinc</keyword>
<feature type="compositionally biased region" description="Acidic residues" evidence="6">
    <location>
        <begin position="343"/>
        <end position="354"/>
    </location>
</feature>
<dbReference type="EMBL" id="CADEPI010000021">
    <property type="protein sequence ID" value="CAB3365524.1"/>
    <property type="molecule type" value="Genomic_DNA"/>
</dbReference>
<evidence type="ECO:0000256" key="1">
    <source>
        <dbReference type="ARBA" id="ARBA00022723"/>
    </source>
</evidence>
<feature type="domain" description="C2H2-type" evidence="7">
    <location>
        <begin position="504"/>
        <end position="531"/>
    </location>
</feature>
<keyword evidence="1" id="KW-0479">Metal-binding</keyword>
<dbReference type="GO" id="GO:0006357">
    <property type="term" value="P:regulation of transcription by RNA polymerase II"/>
    <property type="evidence" value="ECO:0007669"/>
    <property type="project" value="TreeGrafter"/>
</dbReference>
<dbReference type="Proteomes" id="UP000494165">
    <property type="component" value="Unassembled WGS sequence"/>
</dbReference>
<keyword evidence="2" id="KW-0677">Repeat</keyword>
<dbReference type="Pfam" id="PF00096">
    <property type="entry name" value="zf-C2H2"/>
    <property type="match status" value="3"/>
</dbReference>
<evidence type="ECO:0000256" key="2">
    <source>
        <dbReference type="ARBA" id="ARBA00022737"/>
    </source>
</evidence>
<dbReference type="PROSITE" id="PS00028">
    <property type="entry name" value="ZINC_FINGER_C2H2_1"/>
    <property type="match status" value="9"/>
</dbReference>
<dbReference type="InterPro" id="IPR036236">
    <property type="entry name" value="Znf_C2H2_sf"/>
</dbReference>
<dbReference type="PANTHER" id="PTHR46179">
    <property type="entry name" value="ZINC FINGER PROTEIN"/>
    <property type="match status" value="1"/>
</dbReference>
<evidence type="ECO:0000256" key="5">
    <source>
        <dbReference type="PROSITE-ProRule" id="PRU00042"/>
    </source>
</evidence>
<dbReference type="OrthoDB" id="6277246at2759"/>
<accession>A0A8S1C882</accession>